<comment type="similarity">
    <text evidence="5">Belongs to the SctL stator family.</text>
</comment>
<keyword evidence="6" id="KW-0175">Coiled coil</keyword>
<proteinExistence type="inferred from homology"/>
<evidence type="ECO:0000256" key="2">
    <source>
        <dbReference type="ARBA" id="ARBA00022448"/>
    </source>
</evidence>
<dbReference type="GO" id="GO:0030254">
    <property type="term" value="P:protein secretion by the type III secretion system"/>
    <property type="evidence" value="ECO:0007669"/>
    <property type="project" value="InterPro"/>
</dbReference>
<accession>A0A0E1VWZ8</accession>
<dbReference type="HOGENOM" id="CLU_076540_0_0_4"/>
<evidence type="ECO:0000256" key="6">
    <source>
        <dbReference type="SAM" id="Coils"/>
    </source>
</evidence>
<protein>
    <submittedName>
        <fullName evidence="8">Type III secretion apparatus protein, HrpE/YscL family</fullName>
    </submittedName>
</protein>
<keyword evidence="4" id="KW-0653">Protein transport</keyword>
<evidence type="ECO:0000256" key="1">
    <source>
        <dbReference type="ARBA" id="ARBA00004496"/>
    </source>
</evidence>
<dbReference type="EMBL" id="CM000833">
    <property type="protein sequence ID" value="EET05423.1"/>
    <property type="molecule type" value="Genomic_DNA"/>
</dbReference>
<keyword evidence="3" id="KW-0963">Cytoplasm</keyword>
<gene>
    <name evidence="8" type="ORF">BURPS1710A_A1347</name>
</gene>
<keyword evidence="2" id="KW-0813">Transport</keyword>
<sequence>MRSSNLRQFPDTLAPLGGVLLKRAPLSQAARAERLLDEARRRAQRLVRDAEREADACRAHAATAGYEAGFARAIAELAAGVERIDAQRATLLERVVDDVRRSLEHLLDDPDLLLRIVNALASRRACATDRPLRVSVPPHAKRIAPAIRERLNDAYPSAQVVVADTRTFVVESGEDILEFDPRAVARALGDAALAACRAAAATAATDADGALARRAALDAPHPLERGTAHGAAAIDDDRPRASLDTSTAQEPCDDPAANRDAHAD</sequence>
<reference evidence="8" key="1">
    <citation type="submission" date="2009-05" db="EMBL/GenBank/DDBJ databases">
        <authorList>
            <person name="Harkins D.M."/>
            <person name="DeShazer D."/>
            <person name="Woods D.E."/>
            <person name="Brinkac L.M."/>
            <person name="Brown K.A."/>
            <person name="Hung G.C."/>
            <person name="Tuanyok A."/>
            <person name="Zhang B."/>
            <person name="Nierman W.C."/>
        </authorList>
    </citation>
    <scope>NUCLEOTIDE SEQUENCE [LARGE SCALE GENOMIC DNA]</scope>
    <source>
        <strain evidence="8">1710a</strain>
    </source>
</reference>
<organism evidence="8">
    <name type="scientific">Burkholderia pseudomallei 1710a</name>
    <dbReference type="NCBI Taxonomy" id="320371"/>
    <lineage>
        <taxon>Bacteria</taxon>
        <taxon>Pseudomonadati</taxon>
        <taxon>Pseudomonadota</taxon>
        <taxon>Betaproteobacteria</taxon>
        <taxon>Burkholderiales</taxon>
        <taxon>Burkholderiaceae</taxon>
        <taxon>Burkholderia</taxon>
        <taxon>pseudomallei group</taxon>
    </lineage>
</organism>
<name>A0A0E1VWZ8_BURPE</name>
<evidence type="ECO:0000313" key="8">
    <source>
        <dbReference type="EMBL" id="EET05423.1"/>
    </source>
</evidence>
<feature type="region of interest" description="Disordered" evidence="7">
    <location>
        <begin position="221"/>
        <end position="264"/>
    </location>
</feature>
<dbReference type="Proteomes" id="UP000001812">
    <property type="component" value="Chromosome II"/>
</dbReference>
<evidence type="ECO:0000256" key="4">
    <source>
        <dbReference type="ARBA" id="ARBA00022927"/>
    </source>
</evidence>
<dbReference type="NCBIfam" id="TIGR02499">
    <property type="entry name" value="HrpE_YscL_not"/>
    <property type="match status" value="1"/>
</dbReference>
<evidence type="ECO:0000256" key="3">
    <source>
        <dbReference type="ARBA" id="ARBA00022490"/>
    </source>
</evidence>
<dbReference type="InterPro" id="IPR012842">
    <property type="entry name" value="T3SS_SctL/SctL2"/>
</dbReference>
<dbReference type="RefSeq" id="WP_004528829.1">
    <property type="nucleotide sequence ID" value="NZ_CM000833.1"/>
</dbReference>
<dbReference type="AlphaFoldDB" id="A0A0E1VWZ8"/>
<evidence type="ECO:0000256" key="7">
    <source>
        <dbReference type="SAM" id="MobiDB-lite"/>
    </source>
</evidence>
<dbReference type="GO" id="GO:0005737">
    <property type="term" value="C:cytoplasm"/>
    <property type="evidence" value="ECO:0007669"/>
    <property type="project" value="UniProtKB-SubCell"/>
</dbReference>
<evidence type="ECO:0000256" key="5">
    <source>
        <dbReference type="ARBA" id="ARBA00024335"/>
    </source>
</evidence>
<comment type="subcellular location">
    <subcellularLocation>
        <location evidence="1">Cytoplasm</location>
    </subcellularLocation>
</comment>
<feature type="coiled-coil region" evidence="6">
    <location>
        <begin position="29"/>
        <end position="60"/>
    </location>
</feature>